<dbReference type="EMBL" id="CP028811">
    <property type="protein sequence ID" value="AWA31088.1"/>
    <property type="molecule type" value="Genomic_DNA"/>
</dbReference>
<gene>
    <name evidence="2" type="ORF">HYN48_13880</name>
</gene>
<dbReference type="AlphaFoldDB" id="A0A2S0RIP6"/>
<dbReference type="Pfam" id="PF14137">
    <property type="entry name" value="DUF4304"/>
    <property type="match status" value="1"/>
</dbReference>
<dbReference type="Proteomes" id="UP000244193">
    <property type="component" value="Chromosome"/>
</dbReference>
<evidence type="ECO:0008006" key="4">
    <source>
        <dbReference type="Google" id="ProtNLM"/>
    </source>
</evidence>
<dbReference type="InterPro" id="IPR025412">
    <property type="entry name" value="DUF4304"/>
</dbReference>
<evidence type="ECO:0000313" key="3">
    <source>
        <dbReference type="Proteomes" id="UP000244193"/>
    </source>
</evidence>
<organism evidence="2 3">
    <name type="scientific">Flavobacterium magnum</name>
    <dbReference type="NCBI Taxonomy" id="2162713"/>
    <lineage>
        <taxon>Bacteria</taxon>
        <taxon>Pseudomonadati</taxon>
        <taxon>Bacteroidota</taxon>
        <taxon>Flavobacteriia</taxon>
        <taxon>Flavobacteriales</taxon>
        <taxon>Flavobacteriaceae</taxon>
        <taxon>Flavobacterium</taxon>
    </lineage>
</organism>
<feature type="region of interest" description="Disordered" evidence="1">
    <location>
        <begin position="1"/>
        <end position="22"/>
    </location>
</feature>
<sequence length="168" mass="19974">MSRREYSVPNAATDVKPPDVSSKLKKNMSVERDHMIDSLNRIFIPELRKINFSGSFPHFRRTEGDITNLLTFQFDRHGGGFVIELANYKGREYKTHWGKIIELKKLTAHDLNTRQRIYQDSEFEENSTDSWFRYDKKSLFSFGNKFDKLANKVIERIPIMERYWSEIE</sequence>
<accession>A0A2S0RIP6</accession>
<protein>
    <recommendedName>
        <fullName evidence="4">DUF4304 domain-containing protein</fullName>
    </recommendedName>
</protein>
<evidence type="ECO:0000313" key="2">
    <source>
        <dbReference type="EMBL" id="AWA31088.1"/>
    </source>
</evidence>
<evidence type="ECO:0000256" key="1">
    <source>
        <dbReference type="SAM" id="MobiDB-lite"/>
    </source>
</evidence>
<proteinExistence type="predicted"/>
<keyword evidence="3" id="KW-1185">Reference proteome</keyword>
<name>A0A2S0RIP6_9FLAO</name>
<reference evidence="2 3" key="1">
    <citation type="submission" date="2018-04" db="EMBL/GenBank/DDBJ databases">
        <title>Genome sequencing of Flavobacterium sp. HYN0048.</title>
        <authorList>
            <person name="Yi H."/>
            <person name="Baek C."/>
        </authorList>
    </citation>
    <scope>NUCLEOTIDE SEQUENCE [LARGE SCALE GENOMIC DNA]</scope>
    <source>
        <strain evidence="2 3">HYN0048</strain>
    </source>
</reference>
<dbReference type="KEGG" id="fmg:HYN48_13880"/>